<sequence length="192" mass="20346">DILVDADPEGTDAERVGQRAHRRAPHVEIREDGAAELLVEGVDVGLAVGVVEGELPFVAVQLHPDPFQVAQRRLRTRRVGCPAHLAVLSSQAPRMGAALHPRASCIPARGMCTRVHACVRIRPIASLPGGTTHPVVFGDGLVGATHGPEILHLTPQGGLHVLQLGLREGEAPSGPSQTYAPRVCSAERQEPQ</sequence>
<feature type="non-terminal residue" evidence="2">
    <location>
        <position position="1"/>
    </location>
</feature>
<gene>
    <name evidence="2" type="ORF">AS28_01652</name>
</gene>
<dbReference type="EMBL" id="KL224801">
    <property type="protein sequence ID" value="KFW64145.1"/>
    <property type="molecule type" value="Genomic_DNA"/>
</dbReference>
<evidence type="ECO:0000256" key="1">
    <source>
        <dbReference type="SAM" id="MobiDB-lite"/>
    </source>
</evidence>
<reference evidence="2 3" key="1">
    <citation type="submission" date="2014-04" db="EMBL/GenBank/DDBJ databases">
        <title>Genome evolution of avian class.</title>
        <authorList>
            <person name="Zhang G."/>
            <person name="Li C."/>
        </authorList>
    </citation>
    <scope>NUCLEOTIDE SEQUENCE [LARGE SCALE GENOMIC DNA]</scope>
    <source>
        <strain evidence="2">BGI_AS28</strain>
    </source>
</reference>
<protein>
    <submittedName>
        <fullName evidence="2">Uncharacterized protein</fullName>
    </submittedName>
</protein>
<name>A0A093NQB6_PYGAD</name>
<feature type="non-terminal residue" evidence="2">
    <location>
        <position position="192"/>
    </location>
</feature>
<dbReference type="AlphaFoldDB" id="A0A093NQB6"/>
<evidence type="ECO:0000313" key="3">
    <source>
        <dbReference type="Proteomes" id="UP000054081"/>
    </source>
</evidence>
<proteinExistence type="predicted"/>
<feature type="region of interest" description="Disordered" evidence="1">
    <location>
        <begin position="168"/>
        <end position="192"/>
    </location>
</feature>
<dbReference type="Proteomes" id="UP000054081">
    <property type="component" value="Unassembled WGS sequence"/>
</dbReference>
<organism evidence="2 3">
    <name type="scientific">Pygoscelis adeliae</name>
    <name type="common">Adelie penguin</name>
    <dbReference type="NCBI Taxonomy" id="9238"/>
    <lineage>
        <taxon>Eukaryota</taxon>
        <taxon>Metazoa</taxon>
        <taxon>Chordata</taxon>
        <taxon>Craniata</taxon>
        <taxon>Vertebrata</taxon>
        <taxon>Euteleostomi</taxon>
        <taxon>Archelosauria</taxon>
        <taxon>Archosauria</taxon>
        <taxon>Dinosauria</taxon>
        <taxon>Saurischia</taxon>
        <taxon>Theropoda</taxon>
        <taxon>Coelurosauria</taxon>
        <taxon>Aves</taxon>
        <taxon>Neognathae</taxon>
        <taxon>Neoaves</taxon>
        <taxon>Aequornithes</taxon>
        <taxon>Sphenisciformes</taxon>
        <taxon>Spheniscidae</taxon>
        <taxon>Pygoscelis</taxon>
    </lineage>
</organism>
<accession>A0A093NQB6</accession>
<keyword evidence="3" id="KW-1185">Reference proteome</keyword>
<evidence type="ECO:0000313" key="2">
    <source>
        <dbReference type="EMBL" id="KFW64145.1"/>
    </source>
</evidence>